<dbReference type="PANTHER" id="PTHR33706">
    <property type="entry name" value="MORN VARIANT REPEAT PROTEIN"/>
    <property type="match status" value="1"/>
</dbReference>
<accession>A0A381WJM5</accession>
<dbReference type="InterPro" id="IPR011652">
    <property type="entry name" value="MORN_2"/>
</dbReference>
<evidence type="ECO:0000313" key="1">
    <source>
        <dbReference type="EMBL" id="SVA52652.1"/>
    </source>
</evidence>
<sequence>MYPMTSQPRTENILRTQLILRNGLYLNRQNNKPFTGMAVEPVCNENNPFDLSKAITRIEYKNGKRDGCYNYFHKNGQLMFRGNYTNGKLQGPCEGFYENGQLERRENYKNGKLHGPFEVFYHLGELMETGDYKNGQQHGPWGWFDEDGNLVSRQIFKNGNTVEEEFDEVYPCGPKESRGGFQKLLDIWLDKP</sequence>
<dbReference type="Gene3D" id="3.90.930.1">
    <property type="match status" value="1"/>
</dbReference>
<name>A0A381WJM5_9ZZZZ</name>
<organism evidence="1">
    <name type="scientific">marine metagenome</name>
    <dbReference type="NCBI Taxonomy" id="408172"/>
    <lineage>
        <taxon>unclassified sequences</taxon>
        <taxon>metagenomes</taxon>
        <taxon>ecological metagenomes</taxon>
    </lineage>
</organism>
<protein>
    <submittedName>
        <fullName evidence="1">Uncharacterized protein</fullName>
    </submittedName>
</protein>
<dbReference type="PANTHER" id="PTHR33706:SF1">
    <property type="entry name" value="TPR REPEAT PROTEIN"/>
    <property type="match status" value="1"/>
</dbReference>
<proteinExistence type="predicted"/>
<dbReference type="AlphaFoldDB" id="A0A381WJM5"/>
<gene>
    <name evidence="1" type="ORF">METZ01_LOCUS105506</name>
</gene>
<reference evidence="1" key="1">
    <citation type="submission" date="2018-05" db="EMBL/GenBank/DDBJ databases">
        <authorList>
            <person name="Lanie J.A."/>
            <person name="Ng W.-L."/>
            <person name="Kazmierczak K.M."/>
            <person name="Andrzejewski T.M."/>
            <person name="Davidsen T.M."/>
            <person name="Wayne K.J."/>
            <person name="Tettelin H."/>
            <person name="Glass J.I."/>
            <person name="Rusch D."/>
            <person name="Podicherti R."/>
            <person name="Tsui H.-C.T."/>
            <person name="Winkler M.E."/>
        </authorList>
    </citation>
    <scope>NUCLEOTIDE SEQUENCE</scope>
</reference>
<dbReference type="SUPFAM" id="SSF82185">
    <property type="entry name" value="Histone H3 K4-specific methyltransferase SET7/9 N-terminal domain"/>
    <property type="match status" value="1"/>
</dbReference>
<dbReference type="EMBL" id="UINC01012001">
    <property type="protein sequence ID" value="SVA52652.1"/>
    <property type="molecule type" value="Genomic_DNA"/>
</dbReference>
<dbReference type="Pfam" id="PF07661">
    <property type="entry name" value="MORN_2"/>
    <property type="match status" value="4"/>
</dbReference>